<evidence type="ECO:0000256" key="7">
    <source>
        <dbReference type="SAM" id="MobiDB-lite"/>
    </source>
</evidence>
<dbReference type="AlphaFoldDB" id="A0A7G9YNG2"/>
<comment type="similarity">
    <text evidence="1 5 6">Belongs to the universal ribosomal protein uL15 family.</text>
</comment>
<evidence type="ECO:0000313" key="9">
    <source>
        <dbReference type="EMBL" id="QNO49546.1"/>
    </source>
</evidence>
<dbReference type="PROSITE" id="PS00475">
    <property type="entry name" value="RIBOSOMAL_L15"/>
    <property type="match status" value="1"/>
</dbReference>
<keyword evidence="5" id="KW-0694">RNA-binding</keyword>
<dbReference type="HAMAP" id="MF_01341">
    <property type="entry name" value="Ribosomal_uL15"/>
    <property type="match status" value="1"/>
</dbReference>
<dbReference type="GO" id="GO:0003735">
    <property type="term" value="F:structural constituent of ribosome"/>
    <property type="evidence" value="ECO:0007669"/>
    <property type="project" value="InterPro"/>
</dbReference>
<dbReference type="GO" id="GO:0019843">
    <property type="term" value="F:rRNA binding"/>
    <property type="evidence" value="ECO:0007669"/>
    <property type="project" value="UniProtKB-UniRule"/>
</dbReference>
<reference evidence="9" key="1">
    <citation type="submission" date="2020-06" db="EMBL/GenBank/DDBJ databases">
        <title>Unique genomic features of the anaerobic methanotrophic archaea.</title>
        <authorList>
            <person name="Chadwick G.L."/>
            <person name="Skennerton C.T."/>
            <person name="Laso-Perez R."/>
            <person name="Leu A.O."/>
            <person name="Speth D.R."/>
            <person name="Yu H."/>
            <person name="Morgan-Lang C."/>
            <person name="Hatzenpichler R."/>
            <person name="Goudeau D."/>
            <person name="Malmstrom R."/>
            <person name="Brazelton W.J."/>
            <person name="Woyke T."/>
            <person name="Hallam S.J."/>
            <person name="Tyson G.W."/>
            <person name="Wegener G."/>
            <person name="Boetius A."/>
            <person name="Orphan V."/>
        </authorList>
    </citation>
    <scope>NUCLEOTIDE SEQUENCE</scope>
</reference>
<dbReference type="Gene3D" id="3.100.10.10">
    <property type="match status" value="1"/>
</dbReference>
<dbReference type="PANTHER" id="PTHR11721">
    <property type="entry name" value="60S RIBOSOMAL PROTEIN L27A"/>
    <property type="match status" value="1"/>
</dbReference>
<dbReference type="InterPro" id="IPR001196">
    <property type="entry name" value="Ribosomal_uL15_CS"/>
</dbReference>
<protein>
    <recommendedName>
        <fullName evidence="4 5">Large ribosomal subunit protein uL15</fullName>
    </recommendedName>
</protein>
<proteinExistence type="inferred from homology"/>
<feature type="domain" description="Large ribosomal subunit protein uL15/eL18" evidence="8">
    <location>
        <begin position="66"/>
        <end position="137"/>
    </location>
</feature>
<name>A0A7G9YNG2_9EURY</name>
<dbReference type="InterPro" id="IPR030878">
    <property type="entry name" value="Ribosomal_uL15"/>
</dbReference>
<evidence type="ECO:0000256" key="6">
    <source>
        <dbReference type="RuleBase" id="RU003888"/>
    </source>
</evidence>
<evidence type="ECO:0000259" key="8">
    <source>
        <dbReference type="Pfam" id="PF00828"/>
    </source>
</evidence>
<keyword evidence="2 5" id="KW-0689">Ribosomal protein</keyword>
<evidence type="ECO:0000256" key="4">
    <source>
        <dbReference type="ARBA" id="ARBA00035200"/>
    </source>
</evidence>
<evidence type="ECO:0000256" key="2">
    <source>
        <dbReference type="ARBA" id="ARBA00022980"/>
    </source>
</evidence>
<keyword evidence="3 5" id="KW-0687">Ribonucleoprotein</keyword>
<keyword evidence="5" id="KW-0699">rRNA-binding</keyword>
<comment type="function">
    <text evidence="5">Binds to the 23S rRNA.</text>
</comment>
<dbReference type="GO" id="GO:0006412">
    <property type="term" value="P:translation"/>
    <property type="evidence" value="ECO:0007669"/>
    <property type="project" value="UniProtKB-UniRule"/>
</dbReference>
<evidence type="ECO:0000256" key="1">
    <source>
        <dbReference type="ARBA" id="ARBA00007320"/>
    </source>
</evidence>
<evidence type="ECO:0000256" key="3">
    <source>
        <dbReference type="ARBA" id="ARBA00023274"/>
    </source>
</evidence>
<dbReference type="InterPro" id="IPR021131">
    <property type="entry name" value="Ribosomal_uL15/eL18"/>
</dbReference>
<dbReference type="Pfam" id="PF00828">
    <property type="entry name" value="Ribosomal_L27A"/>
    <property type="match status" value="1"/>
</dbReference>
<dbReference type="InterPro" id="IPR027386">
    <property type="entry name" value="Rbsml_uL15_N"/>
</dbReference>
<organism evidence="9">
    <name type="scientific">Candidatus Methanogaster sp. ANME-2c ERB4</name>
    <dbReference type="NCBI Taxonomy" id="2759911"/>
    <lineage>
        <taxon>Archaea</taxon>
        <taxon>Methanobacteriati</taxon>
        <taxon>Methanobacteriota</taxon>
        <taxon>Stenosarchaea group</taxon>
        <taxon>Methanomicrobia</taxon>
        <taxon>Methanosarcinales</taxon>
        <taxon>ANME-2 cluster</taxon>
        <taxon>Candidatus Methanogasteraceae</taxon>
        <taxon>Candidatus Methanogaster</taxon>
    </lineage>
</organism>
<sequence length="139" mass="14805">MNTKKFRGSRTCGGGTHKNRRGAGNRGGRGKCGACKHHATRALLRGYVYGQHGFTRPQKIIVSTNTINVCELDSRIPELLRAGFAEEKDGAVHIDVNILGIDKVLGTGRVNRALAVSAPAFSVNAITKIENAGGTVIHT</sequence>
<gene>
    <name evidence="5" type="primary">rpl15</name>
    <name evidence="9" type="ORF">HIGBABBE_00019</name>
</gene>
<feature type="region of interest" description="Disordered" evidence="7">
    <location>
        <begin position="1"/>
        <end position="30"/>
    </location>
</feature>
<dbReference type="InterPro" id="IPR036227">
    <property type="entry name" value="Ribosomal_uL15/eL18_sf"/>
</dbReference>
<accession>A0A7G9YNG2</accession>
<comment type="subunit">
    <text evidence="5">Part of the 50S ribosomal subunit.</text>
</comment>
<dbReference type="EMBL" id="MT631382">
    <property type="protein sequence ID" value="QNO49546.1"/>
    <property type="molecule type" value="Genomic_DNA"/>
</dbReference>
<dbReference type="SUPFAM" id="SSF52080">
    <property type="entry name" value="Ribosomal proteins L15p and L18e"/>
    <property type="match status" value="1"/>
</dbReference>
<evidence type="ECO:0000256" key="5">
    <source>
        <dbReference type="HAMAP-Rule" id="MF_01341"/>
    </source>
</evidence>
<dbReference type="PANTHER" id="PTHR11721:SF3">
    <property type="entry name" value="LARGE RIBOSOMAL SUBUNIT PROTEIN UL15"/>
    <property type="match status" value="1"/>
</dbReference>
<dbReference type="GO" id="GO:0022625">
    <property type="term" value="C:cytosolic large ribosomal subunit"/>
    <property type="evidence" value="ECO:0007669"/>
    <property type="project" value="TreeGrafter"/>
</dbReference>
<dbReference type="Gene3D" id="4.10.990.10">
    <property type="match status" value="1"/>
</dbReference>